<comment type="similarity">
    <text evidence="1">Belongs to the enoyl-CoA hydratase/isomerase family.</text>
</comment>
<dbReference type="PANTHER" id="PTHR43684:SF4">
    <property type="entry name" value="ENOYL-COA HYDRATASE_ISOMERASE FAMILY PROTEIN (AFU_ORTHOLOGUE AFUA_1G01890)"/>
    <property type="match status" value="1"/>
</dbReference>
<dbReference type="Proteomes" id="UP000053599">
    <property type="component" value="Unassembled WGS sequence"/>
</dbReference>
<dbReference type="HOGENOM" id="CLU_009834_7_2_1"/>
<sequence>MPRAPHPPLKVPESYCALPFQQIKVSHVPESSPTATPVILITLNRPAKHNAFTEVMREDLERVYELIDIDPRVKVVVLTGAGRSFCAGADLEIGFLGAKDETGQIRRPKTERDVDHRDGGGRISLAIHHCSKPTVAAIQGAAVGVGITMCLPACIRVAYSKAKVGFVFSRRGIIMEACSHYFLPRLIGHSRALHLTTTGGVYPAEHPLFGTLFSETCPTPEATLTRAFEIADEVAKNTSTVSTKMMRELMYRGPDSAEGAHLLDSKIIHGMFGSKDNVEGVESFLQKSQVNFSGQVPQDAPDGYPWWQQVDIGDKPGEMQPPKSKL</sequence>
<dbReference type="STRING" id="1016849.A0A0D1YWX7"/>
<dbReference type="InterPro" id="IPR001753">
    <property type="entry name" value="Enoyl-CoA_hydra/iso"/>
</dbReference>
<accession>A0A0D1YWX7</accession>
<proteinExistence type="inferred from homology"/>
<name>A0A0D1YWX7_9EURO</name>
<dbReference type="PANTHER" id="PTHR43684">
    <property type="match status" value="1"/>
</dbReference>
<gene>
    <name evidence="2" type="ORF">PV11_02599</name>
</gene>
<dbReference type="CDD" id="cd06558">
    <property type="entry name" value="crotonase-like"/>
    <property type="match status" value="1"/>
</dbReference>
<dbReference type="SUPFAM" id="SSF52096">
    <property type="entry name" value="ClpP/crotonase"/>
    <property type="match status" value="1"/>
</dbReference>
<evidence type="ECO:0000256" key="1">
    <source>
        <dbReference type="ARBA" id="ARBA00005254"/>
    </source>
</evidence>
<dbReference type="EMBL" id="KN846951">
    <property type="protein sequence ID" value="KIV87027.1"/>
    <property type="molecule type" value="Genomic_DNA"/>
</dbReference>
<evidence type="ECO:0000313" key="2">
    <source>
        <dbReference type="EMBL" id="KIV87027.1"/>
    </source>
</evidence>
<dbReference type="InterPro" id="IPR051053">
    <property type="entry name" value="ECH/Chromodomain_protein"/>
</dbReference>
<dbReference type="Gene3D" id="3.90.226.10">
    <property type="entry name" value="2-enoyl-CoA Hydratase, Chain A, domain 1"/>
    <property type="match status" value="1"/>
</dbReference>
<protein>
    <recommendedName>
        <fullName evidence="4">Enoyl-CoA hydratase</fullName>
    </recommendedName>
</protein>
<dbReference type="AlphaFoldDB" id="A0A0D1YWX7"/>
<dbReference type="OrthoDB" id="2018133at2759"/>
<evidence type="ECO:0000313" key="3">
    <source>
        <dbReference type="Proteomes" id="UP000053599"/>
    </source>
</evidence>
<dbReference type="Pfam" id="PF00378">
    <property type="entry name" value="ECH_1"/>
    <property type="match status" value="1"/>
</dbReference>
<reference evidence="2 3" key="1">
    <citation type="submission" date="2015-01" db="EMBL/GenBank/DDBJ databases">
        <title>The Genome Sequence of Exophiala sideris CBS121828.</title>
        <authorList>
            <consortium name="The Broad Institute Genomics Platform"/>
            <person name="Cuomo C."/>
            <person name="de Hoog S."/>
            <person name="Gorbushina A."/>
            <person name="Stielow B."/>
            <person name="Teixiera M."/>
            <person name="Abouelleil A."/>
            <person name="Chapman S.B."/>
            <person name="Priest M."/>
            <person name="Young S.K."/>
            <person name="Wortman J."/>
            <person name="Nusbaum C."/>
            <person name="Birren B."/>
        </authorList>
    </citation>
    <scope>NUCLEOTIDE SEQUENCE [LARGE SCALE GENOMIC DNA]</scope>
    <source>
        <strain evidence="2 3">CBS 121828</strain>
    </source>
</reference>
<organism evidence="2 3">
    <name type="scientific">Exophiala sideris</name>
    <dbReference type="NCBI Taxonomy" id="1016849"/>
    <lineage>
        <taxon>Eukaryota</taxon>
        <taxon>Fungi</taxon>
        <taxon>Dikarya</taxon>
        <taxon>Ascomycota</taxon>
        <taxon>Pezizomycotina</taxon>
        <taxon>Eurotiomycetes</taxon>
        <taxon>Chaetothyriomycetidae</taxon>
        <taxon>Chaetothyriales</taxon>
        <taxon>Herpotrichiellaceae</taxon>
        <taxon>Exophiala</taxon>
    </lineage>
</organism>
<evidence type="ECO:0008006" key="4">
    <source>
        <dbReference type="Google" id="ProtNLM"/>
    </source>
</evidence>
<dbReference type="InterPro" id="IPR029045">
    <property type="entry name" value="ClpP/crotonase-like_dom_sf"/>
</dbReference>